<dbReference type="InterPro" id="IPR050640">
    <property type="entry name" value="Bact_2-comp_sensor_kinase"/>
</dbReference>
<dbReference type="PANTHER" id="PTHR34220:SF7">
    <property type="entry name" value="SENSOR HISTIDINE KINASE YPDA"/>
    <property type="match status" value="1"/>
</dbReference>
<dbReference type="PROSITE" id="PS50885">
    <property type="entry name" value="HAMP"/>
    <property type="match status" value="1"/>
</dbReference>
<dbReference type="Pfam" id="PF06580">
    <property type="entry name" value="His_kinase"/>
    <property type="match status" value="1"/>
</dbReference>
<evidence type="ECO:0000313" key="6">
    <source>
        <dbReference type="EMBL" id="KJF39498.1"/>
    </source>
</evidence>
<comment type="subcellular location">
    <subcellularLocation>
        <location evidence="1">Membrane</location>
    </subcellularLocation>
</comment>
<evidence type="ECO:0000256" key="2">
    <source>
        <dbReference type="ARBA" id="ARBA00022553"/>
    </source>
</evidence>
<evidence type="ECO:0000256" key="3">
    <source>
        <dbReference type="ARBA" id="ARBA00022679"/>
    </source>
</evidence>
<evidence type="ECO:0000256" key="1">
    <source>
        <dbReference type="ARBA" id="ARBA00004370"/>
    </source>
</evidence>
<protein>
    <recommendedName>
        <fullName evidence="5">HAMP domain-containing protein</fullName>
    </recommendedName>
</protein>
<comment type="caution">
    <text evidence="6">The sequence shown here is derived from an EMBL/GenBank/DDBJ whole genome shotgun (WGS) entry which is preliminary data.</text>
</comment>
<dbReference type="InterPro" id="IPR036890">
    <property type="entry name" value="HATPase_C_sf"/>
</dbReference>
<dbReference type="GeneID" id="42857338"/>
<dbReference type="InterPro" id="IPR003660">
    <property type="entry name" value="HAMP_dom"/>
</dbReference>
<dbReference type="SMART" id="SM00304">
    <property type="entry name" value="HAMP"/>
    <property type="match status" value="1"/>
</dbReference>
<feature type="domain" description="HAMP" evidence="5">
    <location>
        <begin position="311"/>
        <end position="371"/>
    </location>
</feature>
<dbReference type="Gene3D" id="3.30.565.10">
    <property type="entry name" value="Histidine kinase-like ATPase, C-terminal domain"/>
    <property type="match status" value="1"/>
</dbReference>
<gene>
    <name evidence="6" type="ORF">TQ39_12205</name>
</gene>
<reference evidence="6" key="1">
    <citation type="submission" date="2015-02" db="EMBL/GenBank/DDBJ databases">
        <title>A novel member of the family Ruminococcaceae isolated from human feces.</title>
        <authorList>
            <person name="Shkoporov A.N."/>
            <person name="Chaplin A.V."/>
            <person name="Motuzova O.V."/>
            <person name="Kafarskaia L.I."/>
            <person name="Khokhlova E.V."/>
            <person name="Efimov B.A."/>
        </authorList>
    </citation>
    <scope>NUCLEOTIDE SEQUENCE [LARGE SCALE GENOMIC DNA]</scope>
    <source>
        <strain evidence="6">585-1</strain>
    </source>
</reference>
<keyword evidence="2" id="KW-0597">Phosphoprotein</keyword>
<dbReference type="EMBL" id="JXXK01000017">
    <property type="protein sequence ID" value="KJF39498.1"/>
    <property type="molecule type" value="Genomic_DNA"/>
</dbReference>
<dbReference type="SUPFAM" id="SSF55874">
    <property type="entry name" value="ATPase domain of HSP90 chaperone/DNA topoisomerase II/histidine kinase"/>
    <property type="match status" value="1"/>
</dbReference>
<dbReference type="GO" id="GO:0016020">
    <property type="term" value="C:membrane"/>
    <property type="evidence" value="ECO:0007669"/>
    <property type="project" value="UniProtKB-SubCell"/>
</dbReference>
<evidence type="ECO:0000256" key="4">
    <source>
        <dbReference type="SAM" id="Phobius"/>
    </source>
</evidence>
<dbReference type="AlphaFoldDB" id="A0A0D8J145"/>
<organism evidence="6 7">
    <name type="scientific">Ruthenibacterium lactatiformans</name>
    <dbReference type="NCBI Taxonomy" id="1550024"/>
    <lineage>
        <taxon>Bacteria</taxon>
        <taxon>Bacillati</taxon>
        <taxon>Bacillota</taxon>
        <taxon>Clostridia</taxon>
        <taxon>Eubacteriales</taxon>
        <taxon>Oscillospiraceae</taxon>
        <taxon>Ruthenibacterium</taxon>
    </lineage>
</organism>
<evidence type="ECO:0000313" key="7">
    <source>
        <dbReference type="Proteomes" id="UP000032483"/>
    </source>
</evidence>
<evidence type="ECO:0000259" key="5">
    <source>
        <dbReference type="PROSITE" id="PS50885"/>
    </source>
</evidence>
<dbReference type="PANTHER" id="PTHR34220">
    <property type="entry name" value="SENSOR HISTIDINE KINASE YPDA"/>
    <property type="match status" value="1"/>
</dbReference>
<dbReference type="Gene3D" id="6.10.340.10">
    <property type="match status" value="1"/>
</dbReference>
<feature type="transmembrane region" description="Helical" evidence="4">
    <location>
        <begin position="287"/>
        <end position="310"/>
    </location>
</feature>
<accession>A0A0D8J145</accession>
<keyword evidence="4" id="KW-0472">Membrane</keyword>
<dbReference type="InterPro" id="IPR010559">
    <property type="entry name" value="Sig_transdc_His_kin_internal"/>
</dbReference>
<keyword evidence="3" id="KW-0808">Transferase</keyword>
<keyword evidence="4" id="KW-1133">Transmembrane helix</keyword>
<sequence length="585" mass="66781">MKKWKSFSDWRLRTKLFFILALCLVVSMLLSVYNMFHISRAYDRELYGALSNFLSLSVTEIGYKLDNVQQMTTDLGQDSQIQTYLSHNKDASRAFSSEYNALYYLVQDYYKKNRVNCVSNITLYTGNFTLRSNTSANVYVPDEVYKDLYEAALGANGATVCVTDYSRDYGLFFVKAIRRIENLRLDTLGIEVVQVDLEKLVKSSVSLNQYDNVIFVLTRPQDGAVMYSSAGEAGPQTLPTLDTESRWDICKLDSVKYFVTADGSADYPWDYLCLVPYNEIYASIRDALLFCILFFLAGIALTFLVCHFLVDRITRRFAKLISQMDQFAKYTPDMVLPVDEFSGEEREAGDEVGMLSRHFSHMAREIDGLIQTDYTNRILLREAQLKALEAQINPHFLYNTLSAINWRAKMRGAQEISDMVEALSNLLRVTLNDDSGLIPLEKELSLVQSYIVIQRIRFDETLDYRLAVEADELKDVLIPKLTLQPLIENAIRYGLEQSTQICRVQLSVRRQGAQLVLLVQNDGSLYEDDLLEKLRQKTVTPHGYGIGLLNIEKRLEFAFGKEAGLELYNEDGMATARITIPCRVS</sequence>
<name>A0A0D8J145_9FIRM</name>
<dbReference type="Proteomes" id="UP000032483">
    <property type="component" value="Unassembled WGS sequence"/>
</dbReference>
<dbReference type="RefSeq" id="WP_050005700.1">
    <property type="nucleotide sequence ID" value="NZ_CAOJUJ010000009.1"/>
</dbReference>
<keyword evidence="7" id="KW-1185">Reference proteome</keyword>
<proteinExistence type="predicted"/>
<keyword evidence="4" id="KW-0812">Transmembrane</keyword>
<dbReference type="GO" id="GO:0000155">
    <property type="term" value="F:phosphorelay sensor kinase activity"/>
    <property type="evidence" value="ECO:0007669"/>
    <property type="project" value="InterPro"/>
</dbReference>